<evidence type="ECO:0000256" key="2">
    <source>
        <dbReference type="SAM" id="MobiDB-lite"/>
    </source>
</evidence>
<comment type="caution">
    <text evidence="4">The sequence shown here is derived from an EMBL/GenBank/DDBJ whole genome shotgun (WGS) entry which is preliminary data.</text>
</comment>
<sequence length="118" mass="12493">MTIRTPGSPEPAAWTHRTQPAPYGPNTRTRRVDVVKETGLSGLHFHDLRHTGNMLAAESGAGLKDLAARPGHDNVCAAMIYRHAVRGADKAITDAIDGQSEKRDGDENGSAGVLAPVS</sequence>
<feature type="domain" description="Tyr recombinase" evidence="3">
    <location>
        <begin position="33"/>
        <end position="84"/>
    </location>
</feature>
<accession>A0ABN3W4R0</accession>
<keyword evidence="1" id="KW-0233">DNA recombination</keyword>
<organism evidence="4 5">
    <name type="scientific">Streptosporangium fragile</name>
    <dbReference type="NCBI Taxonomy" id="46186"/>
    <lineage>
        <taxon>Bacteria</taxon>
        <taxon>Bacillati</taxon>
        <taxon>Actinomycetota</taxon>
        <taxon>Actinomycetes</taxon>
        <taxon>Streptosporangiales</taxon>
        <taxon>Streptosporangiaceae</taxon>
        <taxon>Streptosporangium</taxon>
    </lineage>
</organism>
<proteinExistence type="predicted"/>
<keyword evidence="5" id="KW-1185">Reference proteome</keyword>
<dbReference type="InterPro" id="IPR013762">
    <property type="entry name" value="Integrase-like_cat_sf"/>
</dbReference>
<dbReference type="RefSeq" id="WP_344976187.1">
    <property type="nucleotide sequence ID" value="NZ_BAAAVI010000039.1"/>
</dbReference>
<dbReference type="InterPro" id="IPR011010">
    <property type="entry name" value="DNA_brk_join_enz"/>
</dbReference>
<dbReference type="SUPFAM" id="SSF56349">
    <property type="entry name" value="DNA breaking-rejoining enzymes"/>
    <property type="match status" value="1"/>
</dbReference>
<dbReference type="Gene3D" id="1.10.443.10">
    <property type="entry name" value="Intergrase catalytic core"/>
    <property type="match status" value="1"/>
</dbReference>
<dbReference type="Proteomes" id="UP001500831">
    <property type="component" value="Unassembled WGS sequence"/>
</dbReference>
<feature type="region of interest" description="Disordered" evidence="2">
    <location>
        <begin position="1"/>
        <end position="30"/>
    </location>
</feature>
<feature type="region of interest" description="Disordered" evidence="2">
    <location>
        <begin position="95"/>
        <end position="118"/>
    </location>
</feature>
<name>A0ABN3W4R0_9ACTN</name>
<evidence type="ECO:0000256" key="1">
    <source>
        <dbReference type="ARBA" id="ARBA00023172"/>
    </source>
</evidence>
<evidence type="ECO:0000313" key="4">
    <source>
        <dbReference type="EMBL" id="GAA2886078.1"/>
    </source>
</evidence>
<protein>
    <recommendedName>
        <fullName evidence="3">Tyr recombinase domain-containing protein</fullName>
    </recommendedName>
</protein>
<dbReference type="Pfam" id="PF00589">
    <property type="entry name" value="Phage_integrase"/>
    <property type="match status" value="1"/>
</dbReference>
<reference evidence="4 5" key="1">
    <citation type="journal article" date="2019" name="Int. J. Syst. Evol. Microbiol.">
        <title>The Global Catalogue of Microorganisms (GCM) 10K type strain sequencing project: providing services to taxonomists for standard genome sequencing and annotation.</title>
        <authorList>
            <consortium name="The Broad Institute Genomics Platform"/>
            <consortium name="The Broad Institute Genome Sequencing Center for Infectious Disease"/>
            <person name="Wu L."/>
            <person name="Ma J."/>
        </authorList>
    </citation>
    <scope>NUCLEOTIDE SEQUENCE [LARGE SCALE GENOMIC DNA]</scope>
    <source>
        <strain evidence="4 5">JCM 6242</strain>
    </source>
</reference>
<evidence type="ECO:0000313" key="5">
    <source>
        <dbReference type="Proteomes" id="UP001500831"/>
    </source>
</evidence>
<dbReference type="EMBL" id="BAAAVI010000039">
    <property type="protein sequence ID" value="GAA2886078.1"/>
    <property type="molecule type" value="Genomic_DNA"/>
</dbReference>
<evidence type="ECO:0000259" key="3">
    <source>
        <dbReference type="Pfam" id="PF00589"/>
    </source>
</evidence>
<dbReference type="InterPro" id="IPR002104">
    <property type="entry name" value="Integrase_catalytic"/>
</dbReference>
<gene>
    <name evidence="4" type="ORF">GCM10010517_49750</name>
</gene>